<proteinExistence type="predicted"/>
<evidence type="ECO:0000313" key="2">
    <source>
        <dbReference type="Proteomes" id="UP000076738"/>
    </source>
</evidence>
<gene>
    <name evidence="1" type="ORF">CALVIDRAFT_369202</name>
</gene>
<evidence type="ECO:0000313" key="1">
    <source>
        <dbReference type="EMBL" id="KZO91088.1"/>
    </source>
</evidence>
<keyword evidence="2" id="KW-1185">Reference proteome</keyword>
<protein>
    <submittedName>
        <fullName evidence="1">Uncharacterized protein</fullName>
    </submittedName>
</protein>
<dbReference type="Proteomes" id="UP000076738">
    <property type="component" value="Unassembled WGS sequence"/>
</dbReference>
<accession>A0A167H020</accession>
<dbReference type="EMBL" id="KV417329">
    <property type="protein sequence ID" value="KZO91088.1"/>
    <property type="molecule type" value="Genomic_DNA"/>
</dbReference>
<reference evidence="1 2" key="1">
    <citation type="journal article" date="2016" name="Mol. Biol. Evol.">
        <title>Comparative Genomics of Early-Diverging Mushroom-Forming Fungi Provides Insights into the Origins of Lignocellulose Decay Capabilities.</title>
        <authorList>
            <person name="Nagy L.G."/>
            <person name="Riley R."/>
            <person name="Tritt A."/>
            <person name="Adam C."/>
            <person name="Daum C."/>
            <person name="Floudas D."/>
            <person name="Sun H."/>
            <person name="Yadav J.S."/>
            <person name="Pangilinan J."/>
            <person name="Larsson K.H."/>
            <person name="Matsuura K."/>
            <person name="Barry K."/>
            <person name="Labutti K."/>
            <person name="Kuo R."/>
            <person name="Ohm R.A."/>
            <person name="Bhattacharya S.S."/>
            <person name="Shirouzu T."/>
            <person name="Yoshinaga Y."/>
            <person name="Martin F.M."/>
            <person name="Grigoriev I.V."/>
            <person name="Hibbett D.S."/>
        </authorList>
    </citation>
    <scope>NUCLEOTIDE SEQUENCE [LARGE SCALE GENOMIC DNA]</scope>
    <source>
        <strain evidence="1 2">TUFC12733</strain>
    </source>
</reference>
<dbReference type="AlphaFoldDB" id="A0A167H020"/>
<name>A0A167H020_CALVF</name>
<organism evidence="1 2">
    <name type="scientific">Calocera viscosa (strain TUFC12733)</name>
    <dbReference type="NCBI Taxonomy" id="1330018"/>
    <lineage>
        <taxon>Eukaryota</taxon>
        <taxon>Fungi</taxon>
        <taxon>Dikarya</taxon>
        <taxon>Basidiomycota</taxon>
        <taxon>Agaricomycotina</taxon>
        <taxon>Dacrymycetes</taxon>
        <taxon>Dacrymycetales</taxon>
        <taxon>Dacrymycetaceae</taxon>
        <taxon>Calocera</taxon>
    </lineage>
</organism>
<sequence>MPCQARCRDVSNSRRMSCLLRFDVRMCPAQLPIAIATAAQVHRTCVRPQLTLPGFVFFTLSSLACVNEPQRGCFRTNSHGGRLQRMFGSGDLVTTMIRDPSIAFEIR</sequence>